<dbReference type="InterPro" id="IPR036250">
    <property type="entry name" value="AcylCo_DH-like_C"/>
</dbReference>
<dbReference type="Proteomes" id="UP000678513">
    <property type="component" value="Chromosome"/>
</dbReference>
<evidence type="ECO:0000256" key="5">
    <source>
        <dbReference type="RuleBase" id="RU362125"/>
    </source>
</evidence>
<name>A0ABX7Y3V7_9ACTN</name>
<dbReference type="InterPro" id="IPR037069">
    <property type="entry name" value="AcylCoA_DH/ox_N_sf"/>
</dbReference>
<feature type="domain" description="Acyl-CoA dehydrogenase/oxidase N-terminal" evidence="8">
    <location>
        <begin position="25"/>
        <end position="113"/>
    </location>
</feature>
<dbReference type="InterPro" id="IPR009075">
    <property type="entry name" value="AcylCo_DH/oxidase_C"/>
</dbReference>
<dbReference type="CDD" id="cd00567">
    <property type="entry name" value="ACAD"/>
    <property type="match status" value="1"/>
</dbReference>
<dbReference type="Gene3D" id="2.40.110.10">
    <property type="entry name" value="Butyryl-CoA Dehydrogenase, subunit A, domain 2"/>
    <property type="match status" value="1"/>
</dbReference>
<evidence type="ECO:0000313" key="10">
    <source>
        <dbReference type="Proteomes" id="UP000678513"/>
    </source>
</evidence>
<dbReference type="InterPro" id="IPR009100">
    <property type="entry name" value="AcylCoA_DH/oxidase_NM_dom_sf"/>
</dbReference>
<evidence type="ECO:0000259" key="7">
    <source>
        <dbReference type="Pfam" id="PF02770"/>
    </source>
</evidence>
<protein>
    <submittedName>
        <fullName evidence="9">Acyl-CoA dehydrogenase family protein</fullName>
    </submittedName>
</protein>
<keyword evidence="3 5" id="KW-0285">Flavoprotein</keyword>
<dbReference type="Pfam" id="PF00441">
    <property type="entry name" value="Acyl-CoA_dh_1"/>
    <property type="match status" value="1"/>
</dbReference>
<keyword evidence="4 5" id="KW-0274">FAD</keyword>
<comment type="similarity">
    <text evidence="2 5">Belongs to the acyl-CoA dehydrogenase family.</text>
</comment>
<organism evidence="9 10">
    <name type="scientific">Arachnia rubra</name>
    <dbReference type="NCBI Taxonomy" id="1547448"/>
    <lineage>
        <taxon>Bacteria</taxon>
        <taxon>Bacillati</taxon>
        <taxon>Actinomycetota</taxon>
        <taxon>Actinomycetes</taxon>
        <taxon>Propionibacteriales</taxon>
        <taxon>Propionibacteriaceae</taxon>
        <taxon>Arachnia</taxon>
    </lineage>
</organism>
<proteinExistence type="inferred from homology"/>
<reference evidence="9 10" key="1">
    <citation type="submission" date="2021-03" db="EMBL/GenBank/DDBJ databases">
        <title>Human Oral Microbial Genomes.</title>
        <authorList>
            <person name="Johnston C.D."/>
            <person name="Chen T."/>
            <person name="Dewhirst F.E."/>
        </authorList>
    </citation>
    <scope>NUCLEOTIDE SEQUENCE [LARGE SCALE GENOMIC DNA]</scope>
    <source>
        <strain evidence="9 10">DSMZ 100122</strain>
    </source>
</reference>
<dbReference type="InterPro" id="IPR006091">
    <property type="entry name" value="Acyl-CoA_Oxase/DH_mid-dom"/>
</dbReference>
<dbReference type="EMBL" id="CP072384">
    <property type="protein sequence ID" value="QUC07874.1"/>
    <property type="molecule type" value="Genomic_DNA"/>
</dbReference>
<dbReference type="PROSITE" id="PS00072">
    <property type="entry name" value="ACYL_COA_DH_1"/>
    <property type="match status" value="1"/>
</dbReference>
<feature type="domain" description="Acyl-CoA dehydrogenase/oxidase C-terminal" evidence="6">
    <location>
        <begin position="226"/>
        <end position="373"/>
    </location>
</feature>
<dbReference type="InterPro" id="IPR013786">
    <property type="entry name" value="AcylCoA_DH/ox_N"/>
</dbReference>
<keyword evidence="5" id="KW-0560">Oxidoreductase</keyword>
<dbReference type="PANTHER" id="PTHR43884">
    <property type="entry name" value="ACYL-COA DEHYDROGENASE"/>
    <property type="match status" value="1"/>
</dbReference>
<gene>
    <name evidence="9" type="ORF">J5A65_13315</name>
</gene>
<sequence length="387" mass="40387">MRLPKASDSEDLERLLSWAKKAGGELDSQGTFRARFRQAGKLGLTGLGVPKDYGGAGLSAYESVAVIEALSENSDDAGFIFAMCAHNFACVRPLAAFGNSQQRERWLPGLVEGSLIGAFAVTEPEAGSDAMGGKASAQSDGDSWRLSGAKAMITNAPEADLILVIAKTAQGRSFFASSGFLVPVGAPGFECGVSYEKPFMPSAPLGDLRLDGCQVGPEAMLGGAGAGGAVFSMAMAWERVCLHGLYLGQCRRALREAREYLASREQFGQRLIDLQAVGHALAEAATGLEAARSLLLRAATALDAESSDAAVLGDMAKVVVSRAALDVGLVCTRLQGGAGLFGSSAQRLVRDALPAQVFSGSNDVLLDNIARALDFAHRDQRVSAKGK</sequence>
<dbReference type="Pfam" id="PF02771">
    <property type="entry name" value="Acyl-CoA_dh_N"/>
    <property type="match status" value="1"/>
</dbReference>
<dbReference type="InterPro" id="IPR046373">
    <property type="entry name" value="Acyl-CoA_Oxase/DH_mid-dom_sf"/>
</dbReference>
<dbReference type="RefSeq" id="WP_212322991.1">
    <property type="nucleotide sequence ID" value="NZ_AP024463.1"/>
</dbReference>
<evidence type="ECO:0000256" key="2">
    <source>
        <dbReference type="ARBA" id="ARBA00009347"/>
    </source>
</evidence>
<dbReference type="PANTHER" id="PTHR43884:SF12">
    <property type="entry name" value="ISOVALERYL-COA DEHYDROGENASE, MITOCHONDRIAL-RELATED"/>
    <property type="match status" value="1"/>
</dbReference>
<comment type="cofactor">
    <cofactor evidence="1 5">
        <name>FAD</name>
        <dbReference type="ChEBI" id="CHEBI:57692"/>
    </cofactor>
</comment>
<feature type="domain" description="Acyl-CoA oxidase/dehydrogenase middle" evidence="7">
    <location>
        <begin position="118"/>
        <end position="213"/>
    </location>
</feature>
<keyword evidence="10" id="KW-1185">Reference proteome</keyword>
<dbReference type="InterPro" id="IPR006089">
    <property type="entry name" value="Acyl-CoA_DH_CS"/>
</dbReference>
<dbReference type="Gene3D" id="1.10.540.10">
    <property type="entry name" value="Acyl-CoA dehydrogenase/oxidase, N-terminal domain"/>
    <property type="match status" value="1"/>
</dbReference>
<dbReference type="SUPFAM" id="SSF47203">
    <property type="entry name" value="Acyl-CoA dehydrogenase C-terminal domain-like"/>
    <property type="match status" value="1"/>
</dbReference>
<evidence type="ECO:0000256" key="4">
    <source>
        <dbReference type="ARBA" id="ARBA00022827"/>
    </source>
</evidence>
<dbReference type="Pfam" id="PF02770">
    <property type="entry name" value="Acyl-CoA_dh_M"/>
    <property type="match status" value="1"/>
</dbReference>
<accession>A0ABX7Y3V7</accession>
<evidence type="ECO:0000256" key="3">
    <source>
        <dbReference type="ARBA" id="ARBA00022630"/>
    </source>
</evidence>
<evidence type="ECO:0000256" key="1">
    <source>
        <dbReference type="ARBA" id="ARBA00001974"/>
    </source>
</evidence>
<dbReference type="Gene3D" id="1.20.140.10">
    <property type="entry name" value="Butyryl-CoA Dehydrogenase, subunit A, domain 3"/>
    <property type="match status" value="1"/>
</dbReference>
<evidence type="ECO:0000259" key="8">
    <source>
        <dbReference type="Pfam" id="PF02771"/>
    </source>
</evidence>
<evidence type="ECO:0000313" key="9">
    <source>
        <dbReference type="EMBL" id="QUC07874.1"/>
    </source>
</evidence>
<evidence type="ECO:0000259" key="6">
    <source>
        <dbReference type="Pfam" id="PF00441"/>
    </source>
</evidence>
<dbReference type="SUPFAM" id="SSF56645">
    <property type="entry name" value="Acyl-CoA dehydrogenase NM domain-like"/>
    <property type="match status" value="1"/>
</dbReference>